<sequence length="179" mass="18948">MASIVTRLGAPTAAALGLGLTASGYFTFANYGTASFGVMPAITPGRDSVRVEAGKAVELWAFFYERAAVHFVSSILAAGTSYLAAGYLYAGPARHVKGMLVGAGAVIFSVLPYTLKLMLPINNELLATRDSVRATNRELTIDEAEASWGRLGTWNRLHVYRMIAGATSYALGLAAVLQI</sequence>
<dbReference type="Proteomes" id="UP000007431">
    <property type="component" value="Unassembled WGS sequence"/>
</dbReference>
<accession>D8Q2X2</accession>
<dbReference type="Pfam" id="PF08592">
    <property type="entry name" value="Anthrone_oxy"/>
    <property type="match status" value="1"/>
</dbReference>
<protein>
    <recommendedName>
        <fullName evidence="4">DUF1772 domain-containing protein</fullName>
    </recommendedName>
</protein>
<gene>
    <name evidence="2" type="ORF">SCHCODRAFT_107630</name>
</gene>
<dbReference type="OMA" id="TAMVIMP"/>
<dbReference type="eggNOG" id="ENOG502R19N">
    <property type="taxonomic scope" value="Eukaryota"/>
</dbReference>
<reference evidence="2 3" key="1">
    <citation type="journal article" date="2010" name="Nat. Biotechnol.">
        <title>Genome sequence of the model mushroom Schizophyllum commune.</title>
        <authorList>
            <person name="Ohm R.A."/>
            <person name="de Jong J.F."/>
            <person name="Lugones L.G."/>
            <person name="Aerts A."/>
            <person name="Kothe E."/>
            <person name="Stajich J.E."/>
            <person name="de Vries R.P."/>
            <person name="Record E."/>
            <person name="Levasseur A."/>
            <person name="Baker S.E."/>
            <person name="Bartholomew K.A."/>
            <person name="Coutinho P.M."/>
            <person name="Erdmann S."/>
            <person name="Fowler T.J."/>
            <person name="Gathman A.C."/>
            <person name="Lombard V."/>
            <person name="Henrissat B."/>
            <person name="Knabe N."/>
            <person name="Kuees U."/>
            <person name="Lilly W.W."/>
            <person name="Lindquist E."/>
            <person name="Lucas S."/>
            <person name="Magnuson J.K."/>
            <person name="Piumi F."/>
            <person name="Raudaskoski M."/>
            <person name="Salamov A."/>
            <person name="Schmutz J."/>
            <person name="Schwarze F.W.M.R."/>
            <person name="vanKuyk P.A."/>
            <person name="Horton J.S."/>
            <person name="Grigoriev I.V."/>
            <person name="Woesten H.A.B."/>
        </authorList>
    </citation>
    <scope>NUCLEOTIDE SEQUENCE [LARGE SCALE GENOMIC DNA]</scope>
    <source>
        <strain evidence="3">H4-8 / FGSC 9210</strain>
    </source>
</reference>
<keyword evidence="1" id="KW-0472">Membrane</keyword>
<dbReference type="GeneID" id="9592779"/>
<organism evidence="3">
    <name type="scientific">Schizophyllum commune (strain H4-8 / FGSC 9210)</name>
    <name type="common">Split gill fungus</name>
    <dbReference type="NCBI Taxonomy" id="578458"/>
    <lineage>
        <taxon>Eukaryota</taxon>
        <taxon>Fungi</taxon>
        <taxon>Dikarya</taxon>
        <taxon>Basidiomycota</taxon>
        <taxon>Agaricomycotina</taxon>
        <taxon>Agaricomycetes</taxon>
        <taxon>Agaricomycetidae</taxon>
        <taxon>Agaricales</taxon>
        <taxon>Schizophyllaceae</taxon>
        <taxon>Schizophyllum</taxon>
    </lineage>
</organism>
<dbReference type="EMBL" id="GL377305">
    <property type="protein sequence ID" value="EFI98202.1"/>
    <property type="molecule type" value="Genomic_DNA"/>
</dbReference>
<evidence type="ECO:0000313" key="2">
    <source>
        <dbReference type="EMBL" id="EFI98202.1"/>
    </source>
</evidence>
<dbReference type="OrthoDB" id="5954308at2759"/>
<dbReference type="HOGENOM" id="CLU_1540982_0_0_1"/>
<dbReference type="AlphaFoldDB" id="D8Q2X2"/>
<evidence type="ECO:0000313" key="3">
    <source>
        <dbReference type="Proteomes" id="UP000007431"/>
    </source>
</evidence>
<keyword evidence="1" id="KW-0812">Transmembrane</keyword>
<evidence type="ECO:0000256" key="1">
    <source>
        <dbReference type="SAM" id="Phobius"/>
    </source>
</evidence>
<dbReference type="RefSeq" id="XP_003033105.1">
    <property type="nucleotide sequence ID" value="XM_003033059.1"/>
</dbReference>
<feature type="transmembrane region" description="Helical" evidence="1">
    <location>
        <begin position="158"/>
        <end position="177"/>
    </location>
</feature>
<dbReference type="VEuPathDB" id="FungiDB:SCHCODRAFT_02213557"/>
<dbReference type="InParanoid" id="D8Q2X2"/>
<feature type="transmembrane region" description="Helical" evidence="1">
    <location>
        <begin position="67"/>
        <end position="89"/>
    </location>
</feature>
<feature type="non-terminal residue" evidence="2">
    <location>
        <position position="179"/>
    </location>
</feature>
<feature type="transmembrane region" description="Helical" evidence="1">
    <location>
        <begin position="96"/>
        <end position="115"/>
    </location>
</feature>
<keyword evidence="1" id="KW-1133">Transmembrane helix</keyword>
<keyword evidence="3" id="KW-1185">Reference proteome</keyword>
<dbReference type="KEGG" id="scm:SCHCO_02213557"/>
<evidence type="ECO:0008006" key="4">
    <source>
        <dbReference type="Google" id="ProtNLM"/>
    </source>
</evidence>
<proteinExistence type="predicted"/>
<name>D8Q2X2_SCHCM</name>
<dbReference type="InterPro" id="IPR013901">
    <property type="entry name" value="Anthrone_oxy"/>
</dbReference>